<evidence type="ECO:0000313" key="7">
    <source>
        <dbReference type="Proteomes" id="UP000183413"/>
    </source>
</evidence>
<dbReference type="NCBIfam" id="NF033788">
    <property type="entry name" value="HTH_metalloreg"/>
    <property type="match status" value="1"/>
</dbReference>
<keyword evidence="3" id="KW-0804">Transcription</keyword>
<name>A0A1I5YQ66_9ACTN</name>
<dbReference type="GO" id="GO:0003700">
    <property type="term" value="F:DNA-binding transcription factor activity"/>
    <property type="evidence" value="ECO:0007669"/>
    <property type="project" value="InterPro"/>
</dbReference>
<evidence type="ECO:0000256" key="3">
    <source>
        <dbReference type="ARBA" id="ARBA00023163"/>
    </source>
</evidence>
<feature type="region of interest" description="Disordered" evidence="4">
    <location>
        <begin position="129"/>
        <end position="161"/>
    </location>
</feature>
<keyword evidence="1" id="KW-0805">Transcription regulation</keyword>
<dbReference type="SUPFAM" id="SSF46785">
    <property type="entry name" value="Winged helix' DNA-binding domain"/>
    <property type="match status" value="1"/>
</dbReference>
<dbReference type="PANTHER" id="PTHR43132">
    <property type="entry name" value="ARSENICAL RESISTANCE OPERON REPRESSOR ARSR-RELATED"/>
    <property type="match status" value="1"/>
</dbReference>
<dbReference type="Gene3D" id="1.10.10.10">
    <property type="entry name" value="Winged helix-like DNA-binding domain superfamily/Winged helix DNA-binding domain"/>
    <property type="match status" value="1"/>
</dbReference>
<dbReference type="InParanoid" id="A0A1I5YQ66"/>
<accession>A0A1I5YQ66</accession>
<dbReference type="EMBL" id="FOVH01000036">
    <property type="protein sequence ID" value="SFQ46408.1"/>
    <property type="molecule type" value="Genomic_DNA"/>
</dbReference>
<dbReference type="GO" id="GO:0003677">
    <property type="term" value="F:DNA binding"/>
    <property type="evidence" value="ECO:0007669"/>
    <property type="project" value="UniProtKB-KW"/>
</dbReference>
<dbReference type="InterPro" id="IPR036390">
    <property type="entry name" value="WH_DNA-bd_sf"/>
</dbReference>
<evidence type="ECO:0000313" key="6">
    <source>
        <dbReference type="EMBL" id="SFQ46408.1"/>
    </source>
</evidence>
<dbReference type="STRING" id="1993.SAMN04489713_1364"/>
<protein>
    <submittedName>
        <fullName evidence="6">DNA-binding transcriptional regulator, ArsR family</fullName>
    </submittedName>
</protein>
<evidence type="ECO:0000256" key="4">
    <source>
        <dbReference type="SAM" id="MobiDB-lite"/>
    </source>
</evidence>
<dbReference type="PROSITE" id="PS50987">
    <property type="entry name" value="HTH_ARSR_2"/>
    <property type="match status" value="1"/>
</dbReference>
<dbReference type="SMART" id="SM00418">
    <property type="entry name" value="HTH_ARSR"/>
    <property type="match status" value="1"/>
</dbReference>
<dbReference type="Pfam" id="PF01022">
    <property type="entry name" value="HTH_5"/>
    <property type="match status" value="1"/>
</dbReference>
<reference evidence="6 7" key="1">
    <citation type="submission" date="2016-10" db="EMBL/GenBank/DDBJ databases">
        <authorList>
            <person name="de Groot N.N."/>
        </authorList>
    </citation>
    <scope>NUCLEOTIDE SEQUENCE [LARGE SCALE GENOMIC DNA]</scope>
    <source>
        <strain evidence="6 7">DSM 43067</strain>
    </source>
</reference>
<dbReference type="InterPro" id="IPR036388">
    <property type="entry name" value="WH-like_DNA-bd_sf"/>
</dbReference>
<evidence type="ECO:0000256" key="1">
    <source>
        <dbReference type="ARBA" id="ARBA00023015"/>
    </source>
</evidence>
<keyword evidence="2 6" id="KW-0238">DNA-binding</keyword>
<dbReference type="eggNOG" id="COG0640">
    <property type="taxonomic scope" value="Bacteria"/>
</dbReference>
<dbReference type="Proteomes" id="UP000183413">
    <property type="component" value="Unassembled WGS sequence"/>
</dbReference>
<gene>
    <name evidence="6" type="ORF">SAMN04489713_1364</name>
</gene>
<dbReference type="CDD" id="cd00090">
    <property type="entry name" value="HTH_ARSR"/>
    <property type="match status" value="1"/>
</dbReference>
<organism evidence="6 7">
    <name type="scientific">Actinomadura madurae</name>
    <dbReference type="NCBI Taxonomy" id="1993"/>
    <lineage>
        <taxon>Bacteria</taxon>
        <taxon>Bacillati</taxon>
        <taxon>Actinomycetota</taxon>
        <taxon>Actinomycetes</taxon>
        <taxon>Streptosporangiales</taxon>
        <taxon>Thermomonosporaceae</taxon>
        <taxon>Actinomadura</taxon>
    </lineage>
</organism>
<evidence type="ECO:0000256" key="2">
    <source>
        <dbReference type="ARBA" id="ARBA00023125"/>
    </source>
</evidence>
<evidence type="ECO:0000259" key="5">
    <source>
        <dbReference type="PROSITE" id="PS50987"/>
    </source>
</evidence>
<dbReference type="AlphaFoldDB" id="A0A1I5YQ66"/>
<proteinExistence type="predicted"/>
<dbReference type="InterPro" id="IPR011991">
    <property type="entry name" value="ArsR-like_HTH"/>
</dbReference>
<sequence>MARMGHGAPQRSGTAAGGASRARLDAASAARVATTLQALATPSRLLILARLREGPLPATELAAEVGMEQSACSHQLRLLRNLGLVVGTRQGRSVVYALHDDHVAELLDQAVHHVEHLNLGLSDAVPASAASGTTAGAVRPEPAPAAEAGAGPEKQPATTRE</sequence>
<dbReference type="PANTHER" id="PTHR43132:SF6">
    <property type="entry name" value="HTH-TYPE TRANSCRIPTIONAL REPRESSOR CZRA"/>
    <property type="match status" value="1"/>
</dbReference>
<dbReference type="InterPro" id="IPR001845">
    <property type="entry name" value="HTH_ArsR_DNA-bd_dom"/>
</dbReference>
<feature type="domain" description="HTH arsR-type" evidence="5">
    <location>
        <begin position="24"/>
        <end position="118"/>
    </location>
</feature>
<dbReference type="InterPro" id="IPR051011">
    <property type="entry name" value="Metal_resp_trans_reg"/>
</dbReference>
<dbReference type="PRINTS" id="PR00778">
    <property type="entry name" value="HTHARSR"/>
</dbReference>
<keyword evidence="7" id="KW-1185">Reference proteome</keyword>